<dbReference type="KEGG" id="cmc:CMN_01921"/>
<dbReference type="EMBL" id="HE614873">
    <property type="protein sequence ID" value="CCE75864.1"/>
    <property type="molecule type" value="Genomic_DNA"/>
</dbReference>
<keyword evidence="1" id="KW-0472">Membrane</keyword>
<keyword evidence="1" id="KW-0812">Transmembrane</keyword>
<accession>A0AAI8ZIV2</accession>
<proteinExistence type="predicted"/>
<protein>
    <submittedName>
        <fullName evidence="2">Uncharacterized protein</fullName>
    </submittedName>
</protein>
<evidence type="ECO:0000256" key="1">
    <source>
        <dbReference type="SAM" id="Phobius"/>
    </source>
</evidence>
<reference evidence="3" key="2">
    <citation type="submission" date="2013-04" db="EMBL/GenBank/DDBJ databases">
        <title>The genome sequence of the maize-pathogen Clavibacter michiganensis subsp. nebraskensis.</title>
        <authorList>
            <person name="Gartemann K.H."/>
            <person name="Blom J."/>
            <person name="Dreiseikelmann B."/>
            <person name="Fluegel M."/>
            <person name="Jaenicke S."/>
            <person name="Linke B."/>
            <person name="Sczcepanowski R."/>
            <person name="Wittmann J."/>
            <person name="Goesmann A."/>
            <person name="Puehler A."/>
            <person name="Eichenlaub R."/>
            <person name="Rueckert C."/>
        </authorList>
    </citation>
    <scope>NUCLEOTIDE SEQUENCE [LARGE SCALE GENOMIC DNA]</scope>
    <source>
        <strain evidence="3">NCPPB 2581</strain>
    </source>
</reference>
<reference evidence="2 3" key="1">
    <citation type="submission" date="2011-11" db="EMBL/GenBank/DDBJ databases">
        <authorList>
            <person name="Gartemann K."/>
        </authorList>
    </citation>
    <scope>NUCLEOTIDE SEQUENCE [LARGE SCALE GENOMIC DNA]</scope>
    <source>
        <strain evidence="3">NCPPB 2581</strain>
    </source>
</reference>
<dbReference type="Proteomes" id="UP000012170">
    <property type="component" value="Chromosome"/>
</dbReference>
<gene>
    <name evidence="2" type="ORF">CMN_01921</name>
</gene>
<feature type="transmembrane region" description="Helical" evidence="1">
    <location>
        <begin position="251"/>
        <end position="276"/>
    </location>
</feature>
<feature type="transmembrane region" description="Helical" evidence="1">
    <location>
        <begin position="288"/>
        <end position="306"/>
    </location>
</feature>
<organism evidence="2 3">
    <name type="scientific">Clavibacter nebraskensis NCPPB 2581</name>
    <dbReference type="NCBI Taxonomy" id="1097677"/>
    <lineage>
        <taxon>Bacteria</taxon>
        <taxon>Bacillati</taxon>
        <taxon>Actinomycetota</taxon>
        <taxon>Actinomycetes</taxon>
        <taxon>Micrococcales</taxon>
        <taxon>Microbacteriaceae</taxon>
        <taxon>Clavibacter</taxon>
    </lineage>
</organism>
<evidence type="ECO:0000313" key="2">
    <source>
        <dbReference type="EMBL" id="CCE75864.1"/>
    </source>
</evidence>
<sequence>MLSQDRFTASAAWKHASEARRLMNESKMPPEKENRDALAHVGGVLELLESRRGQSDPREISPNMLAALTSAASILPHHIELANNGSIGWVDVVSTADQIIDALASWLPLKIAHYLSGMSSATQSLLDKTTDAMRSVDETADKIRDNMLTLEQRQEELDSAVRAERQRISEAVATFTNQAGETLSAIKTDQEEQFSSQLSSLKSHQDSATEAAQDSVAAINRLEAEARNVVHATTSHIVATDYGRYARNKTWAAWICDIGAALVGATGLGVLVFHLLSLRPEADANLGLSLTRVAVSLGTLGVATLLGRRGQQHHLEARAAKRTDLALRQVLPFTANLDEAERREIIREFTNRVFIKGDIDLPKTPGGASPIRQSIITRRAAKEEVAGSGAD</sequence>
<dbReference type="AlphaFoldDB" id="A0AAI8ZIV2"/>
<keyword evidence="1" id="KW-1133">Transmembrane helix</keyword>
<name>A0AAI8ZIV2_9MICO</name>
<evidence type="ECO:0000313" key="3">
    <source>
        <dbReference type="Proteomes" id="UP000012170"/>
    </source>
</evidence>